<evidence type="ECO:0000313" key="2">
    <source>
        <dbReference type="Proteomes" id="UP000075321"/>
    </source>
</evidence>
<protein>
    <submittedName>
        <fullName evidence="1">Uncharacterized protein</fullName>
    </submittedName>
</protein>
<reference evidence="1 2" key="1">
    <citation type="submission" date="2016-02" db="EMBL/GenBank/DDBJ databases">
        <title>Genome sequence of Halalkalicoccus paucihalophilus DSM 24557.</title>
        <authorList>
            <person name="Poehlein A."/>
            <person name="Daniel R."/>
        </authorList>
    </citation>
    <scope>NUCLEOTIDE SEQUENCE [LARGE SCALE GENOMIC DNA]</scope>
    <source>
        <strain evidence="1 2">DSM 24557</strain>
    </source>
</reference>
<dbReference type="Proteomes" id="UP000075321">
    <property type="component" value="Unassembled WGS sequence"/>
</dbReference>
<gene>
    <name evidence="1" type="ORF">HAPAU_41630</name>
</gene>
<proteinExistence type="predicted"/>
<evidence type="ECO:0000313" key="1">
    <source>
        <dbReference type="EMBL" id="KYH24084.1"/>
    </source>
</evidence>
<organism evidence="1 2">
    <name type="scientific">Halalkalicoccus paucihalophilus</name>
    <dbReference type="NCBI Taxonomy" id="1008153"/>
    <lineage>
        <taxon>Archaea</taxon>
        <taxon>Methanobacteriati</taxon>
        <taxon>Methanobacteriota</taxon>
        <taxon>Stenosarchaea group</taxon>
        <taxon>Halobacteria</taxon>
        <taxon>Halobacteriales</taxon>
        <taxon>Halococcaceae</taxon>
        <taxon>Halalkalicoccus</taxon>
    </lineage>
</organism>
<name>A0A151A916_9EURY</name>
<dbReference type="AlphaFoldDB" id="A0A151A916"/>
<keyword evidence="2" id="KW-1185">Reference proteome</keyword>
<sequence>MAFLPKREAGNFFHVVKERLNRANHKMSFNSDKLESQYGNTIPEINDNTFIENSVQYFC</sequence>
<accession>A0A151A916</accession>
<comment type="caution">
    <text evidence="1">The sequence shown here is derived from an EMBL/GenBank/DDBJ whole genome shotgun (WGS) entry which is preliminary data.</text>
</comment>
<dbReference type="EMBL" id="LTAZ01000017">
    <property type="protein sequence ID" value="KYH24084.1"/>
    <property type="molecule type" value="Genomic_DNA"/>
</dbReference>